<evidence type="ECO:0000313" key="3">
    <source>
        <dbReference type="Proteomes" id="UP000233556"/>
    </source>
</evidence>
<evidence type="ECO:0000256" key="1">
    <source>
        <dbReference type="SAM" id="MobiDB-lite"/>
    </source>
</evidence>
<organism evidence="2 3">
    <name type="scientific">Limosa lapponica baueri</name>
    <dbReference type="NCBI Taxonomy" id="1758121"/>
    <lineage>
        <taxon>Eukaryota</taxon>
        <taxon>Metazoa</taxon>
        <taxon>Chordata</taxon>
        <taxon>Craniata</taxon>
        <taxon>Vertebrata</taxon>
        <taxon>Euteleostomi</taxon>
        <taxon>Archelosauria</taxon>
        <taxon>Archosauria</taxon>
        <taxon>Dinosauria</taxon>
        <taxon>Saurischia</taxon>
        <taxon>Theropoda</taxon>
        <taxon>Coelurosauria</taxon>
        <taxon>Aves</taxon>
        <taxon>Neognathae</taxon>
        <taxon>Neoaves</taxon>
        <taxon>Charadriiformes</taxon>
        <taxon>Scolopacidae</taxon>
        <taxon>Limosa</taxon>
    </lineage>
</organism>
<feature type="compositionally biased region" description="Polar residues" evidence="1">
    <location>
        <begin position="51"/>
        <end position="70"/>
    </location>
</feature>
<dbReference type="EMBL" id="KZ506078">
    <property type="protein sequence ID" value="PKU41766.1"/>
    <property type="molecule type" value="Genomic_DNA"/>
</dbReference>
<feature type="compositionally biased region" description="Basic and acidic residues" evidence="1">
    <location>
        <begin position="31"/>
        <end position="46"/>
    </location>
</feature>
<dbReference type="AlphaFoldDB" id="A0A2I0U6T3"/>
<reference evidence="3" key="1">
    <citation type="submission" date="2017-11" db="EMBL/GenBank/DDBJ databases">
        <authorList>
            <person name="Lima N.C."/>
            <person name="Parody-Merino A.M."/>
            <person name="Battley P.F."/>
            <person name="Fidler A.E."/>
            <person name="Prosdocimi F."/>
        </authorList>
    </citation>
    <scope>NUCLEOTIDE SEQUENCE [LARGE SCALE GENOMIC DNA]</scope>
</reference>
<protein>
    <submittedName>
        <fullName evidence="2">Uncharacterized protein</fullName>
    </submittedName>
</protein>
<gene>
    <name evidence="2" type="ORF">llap_7931</name>
</gene>
<dbReference type="Proteomes" id="UP000233556">
    <property type="component" value="Unassembled WGS sequence"/>
</dbReference>
<proteinExistence type="predicted"/>
<reference evidence="3" key="2">
    <citation type="submission" date="2017-12" db="EMBL/GenBank/DDBJ databases">
        <title>Genome sequence of the Bar-tailed Godwit (Limosa lapponica baueri).</title>
        <authorList>
            <person name="Lima N.C.B."/>
            <person name="Parody-Merino A.M."/>
            <person name="Battley P.F."/>
            <person name="Fidler A.E."/>
            <person name="Prosdocimi F."/>
        </authorList>
    </citation>
    <scope>NUCLEOTIDE SEQUENCE [LARGE SCALE GENOMIC DNA]</scope>
</reference>
<name>A0A2I0U6T3_LIMLA</name>
<evidence type="ECO:0000313" key="2">
    <source>
        <dbReference type="EMBL" id="PKU41766.1"/>
    </source>
</evidence>
<sequence length="114" mass="12034">MEGERVAISREADVGATVLTVPHASVPPMGVEKRREVVQEKAEKLQPKPTSPEQTSPCHSPGGNITSPAQSWGRREGTEPSNSQQQGLFPPAFAAVGGGATPGRDVRLGRGSFY</sequence>
<keyword evidence="3" id="KW-1185">Reference proteome</keyword>
<accession>A0A2I0U6T3</accession>
<feature type="region of interest" description="Disordered" evidence="1">
    <location>
        <begin position="21"/>
        <end position="114"/>
    </location>
</feature>